<accession>A0A3E1RCQ3</accession>
<evidence type="ECO:0000313" key="1">
    <source>
        <dbReference type="EMBL" id="RFO97144.1"/>
    </source>
</evidence>
<evidence type="ECO:0000313" key="2">
    <source>
        <dbReference type="Proteomes" id="UP000260665"/>
    </source>
</evidence>
<comment type="caution">
    <text evidence="1">The sequence shown here is derived from an EMBL/GenBank/DDBJ whole genome shotgun (WGS) entry which is preliminary data.</text>
</comment>
<keyword evidence="2" id="KW-1185">Reference proteome</keyword>
<reference evidence="1 2" key="1">
    <citation type="submission" date="2018-05" db="EMBL/GenBank/DDBJ databases">
        <title>Rhodoferax soyangensis sp.nov., isolated from an oligotrophic freshwater lake.</title>
        <authorList>
            <person name="Park M."/>
        </authorList>
    </citation>
    <scope>NUCLEOTIDE SEQUENCE [LARGE SCALE GENOMIC DNA]</scope>
    <source>
        <strain evidence="1 2">IMCC26218</strain>
    </source>
</reference>
<name>A0A3E1RCQ3_9BURK</name>
<proteinExistence type="predicted"/>
<gene>
    <name evidence="1" type="ORF">DIC66_08345</name>
</gene>
<organism evidence="1 2">
    <name type="scientific">Rhodoferax lacus</name>
    <dbReference type="NCBI Taxonomy" id="2184758"/>
    <lineage>
        <taxon>Bacteria</taxon>
        <taxon>Pseudomonadati</taxon>
        <taxon>Pseudomonadota</taxon>
        <taxon>Betaproteobacteria</taxon>
        <taxon>Burkholderiales</taxon>
        <taxon>Comamonadaceae</taxon>
        <taxon>Rhodoferax</taxon>
    </lineage>
</organism>
<sequence>MHATRLQGERLDAWVAKAAGLQRQTLVPQPGERYDADGPSWHPDTFHPSVDWTHAARFLMDDWYNLEDCIANWFGPDWSLVPAFKAEPLAWFMRAFVATHFGEVLEDSAPAL</sequence>
<dbReference type="RefSeq" id="WP_117176039.1">
    <property type="nucleotide sequence ID" value="NZ_QFZK01000004.1"/>
</dbReference>
<dbReference type="OrthoDB" id="8564427at2"/>
<dbReference type="AlphaFoldDB" id="A0A3E1RCQ3"/>
<dbReference type="Proteomes" id="UP000260665">
    <property type="component" value="Unassembled WGS sequence"/>
</dbReference>
<protein>
    <submittedName>
        <fullName evidence="1">Uncharacterized protein</fullName>
    </submittedName>
</protein>
<dbReference type="EMBL" id="QFZK01000004">
    <property type="protein sequence ID" value="RFO97144.1"/>
    <property type="molecule type" value="Genomic_DNA"/>
</dbReference>